<evidence type="ECO:0000313" key="3">
    <source>
        <dbReference type="Proteomes" id="UP001575105"/>
    </source>
</evidence>
<dbReference type="InterPro" id="IPR050256">
    <property type="entry name" value="Glycosyltransferase_2"/>
</dbReference>
<sequence>MRTLVAIPVYNEEKYVTQVLREVRKYAEHILVVDDGSTDQTPMLLAQQKVDVIRHAENRGYGRSIRDAFRYAQCYCYDWLITMDCDEQHEPRSLPDFDKAIEADDADVLSGSRYLDPAYSGDPPPPDRRAINLEVSKWVNEHLDLHITDSFCGYKAYRVSKLKHLNLNEDGYAIPLQFWVQAAAHQLRVKEVPIRLIYNDPNRSFGGKLDDPEHRIAHYREVFDAELEKYADKLAAKSPCSCPGR</sequence>
<evidence type="ECO:0000259" key="1">
    <source>
        <dbReference type="Pfam" id="PF00535"/>
    </source>
</evidence>
<dbReference type="PANTHER" id="PTHR48090">
    <property type="entry name" value="UNDECAPRENYL-PHOSPHATE 4-DEOXY-4-FORMAMIDO-L-ARABINOSE TRANSFERASE-RELATED"/>
    <property type="match status" value="1"/>
</dbReference>
<comment type="caution">
    <text evidence="2">The sequence shown here is derived from an EMBL/GenBank/DDBJ whole genome shotgun (WGS) entry which is preliminary data.</text>
</comment>
<reference evidence="2 3" key="1">
    <citation type="submission" date="2024-08" db="EMBL/GenBank/DDBJ databases">
        <title>Whole-genome sequencing of halo(alkali)philic microorganisms from hypersaline lakes.</title>
        <authorList>
            <person name="Sorokin D.Y."/>
            <person name="Merkel A.Y."/>
            <person name="Messina E."/>
            <person name="Yakimov M."/>
        </authorList>
    </citation>
    <scope>NUCLEOTIDE SEQUENCE [LARGE SCALE GENOMIC DNA]</scope>
    <source>
        <strain evidence="2 3">AB-hyl4</strain>
    </source>
</reference>
<dbReference type="Gene3D" id="3.90.550.10">
    <property type="entry name" value="Spore Coat Polysaccharide Biosynthesis Protein SpsA, Chain A"/>
    <property type="match status" value="1"/>
</dbReference>
<dbReference type="RefSeq" id="WP_425346162.1">
    <property type="nucleotide sequence ID" value="NZ_JBGUBD010000007.1"/>
</dbReference>
<dbReference type="Proteomes" id="UP001575105">
    <property type="component" value="Unassembled WGS sequence"/>
</dbReference>
<name>A0ABV4U8E2_9BACT</name>
<dbReference type="PANTHER" id="PTHR48090:SF7">
    <property type="entry name" value="RFBJ PROTEIN"/>
    <property type="match status" value="1"/>
</dbReference>
<dbReference type="CDD" id="cd04179">
    <property type="entry name" value="DPM_DPG-synthase_like"/>
    <property type="match status" value="1"/>
</dbReference>
<dbReference type="InterPro" id="IPR001173">
    <property type="entry name" value="Glyco_trans_2-like"/>
</dbReference>
<proteinExistence type="predicted"/>
<organism evidence="2 3">
    <name type="scientific">Natronomicrosphaera hydrolytica</name>
    <dbReference type="NCBI Taxonomy" id="3242702"/>
    <lineage>
        <taxon>Bacteria</taxon>
        <taxon>Pseudomonadati</taxon>
        <taxon>Planctomycetota</taxon>
        <taxon>Phycisphaerae</taxon>
        <taxon>Phycisphaerales</taxon>
        <taxon>Phycisphaeraceae</taxon>
        <taxon>Natronomicrosphaera</taxon>
    </lineage>
</organism>
<accession>A0ABV4U8E2</accession>
<keyword evidence="3" id="KW-1185">Reference proteome</keyword>
<feature type="domain" description="Glycosyltransferase 2-like" evidence="1">
    <location>
        <begin position="5"/>
        <end position="163"/>
    </location>
</feature>
<evidence type="ECO:0000313" key="2">
    <source>
        <dbReference type="EMBL" id="MFA9479238.1"/>
    </source>
</evidence>
<gene>
    <name evidence="2" type="ORF">ACERK3_13185</name>
</gene>
<protein>
    <submittedName>
        <fullName evidence="2">Glycosyltransferase family 2 protein</fullName>
    </submittedName>
</protein>
<dbReference type="EMBL" id="JBGUBD010000007">
    <property type="protein sequence ID" value="MFA9479238.1"/>
    <property type="molecule type" value="Genomic_DNA"/>
</dbReference>
<dbReference type="InterPro" id="IPR029044">
    <property type="entry name" value="Nucleotide-diphossugar_trans"/>
</dbReference>
<dbReference type="SUPFAM" id="SSF53448">
    <property type="entry name" value="Nucleotide-diphospho-sugar transferases"/>
    <property type="match status" value="1"/>
</dbReference>
<dbReference type="Pfam" id="PF00535">
    <property type="entry name" value="Glycos_transf_2"/>
    <property type="match status" value="1"/>
</dbReference>